<evidence type="ECO:0000256" key="4">
    <source>
        <dbReference type="ARBA" id="ARBA00022692"/>
    </source>
</evidence>
<evidence type="ECO:0000256" key="7">
    <source>
        <dbReference type="RuleBase" id="RU363032"/>
    </source>
</evidence>
<dbReference type="CDD" id="cd06261">
    <property type="entry name" value="TM_PBP2"/>
    <property type="match status" value="1"/>
</dbReference>
<reference evidence="9 10" key="1">
    <citation type="submission" date="2019-01" db="EMBL/GenBank/DDBJ databases">
        <title>Leucobacter muris sp. nov. isolated from the nose of a laboratory mouse.</title>
        <authorList>
            <person name="Benga L."/>
            <person name="Sproeer C."/>
            <person name="Schumann P."/>
            <person name="Verbarg S."/>
            <person name="Bunk B."/>
            <person name="Engelhardt E."/>
            <person name="Benten P.M."/>
            <person name="Sager M."/>
        </authorList>
    </citation>
    <scope>NUCLEOTIDE SEQUENCE [LARGE SCALE GENOMIC DNA]</scope>
    <source>
        <strain evidence="9 10">DSM 101948</strain>
    </source>
</reference>
<evidence type="ECO:0000256" key="2">
    <source>
        <dbReference type="ARBA" id="ARBA00022448"/>
    </source>
</evidence>
<dbReference type="Pfam" id="PF00528">
    <property type="entry name" value="BPD_transp_1"/>
    <property type="match status" value="1"/>
</dbReference>
<evidence type="ECO:0000256" key="3">
    <source>
        <dbReference type="ARBA" id="ARBA00022475"/>
    </source>
</evidence>
<evidence type="ECO:0000256" key="6">
    <source>
        <dbReference type="ARBA" id="ARBA00023136"/>
    </source>
</evidence>
<feature type="transmembrane region" description="Helical" evidence="7">
    <location>
        <begin position="82"/>
        <end position="105"/>
    </location>
</feature>
<feature type="transmembrane region" description="Helical" evidence="7">
    <location>
        <begin position="126"/>
        <end position="152"/>
    </location>
</feature>
<dbReference type="InterPro" id="IPR035906">
    <property type="entry name" value="MetI-like_sf"/>
</dbReference>
<proteinExistence type="inferred from homology"/>
<dbReference type="InterPro" id="IPR000515">
    <property type="entry name" value="MetI-like"/>
</dbReference>
<dbReference type="InterPro" id="IPR010065">
    <property type="entry name" value="AA_ABC_transptr_permease_3TM"/>
</dbReference>
<keyword evidence="10" id="KW-1185">Reference proteome</keyword>
<comment type="subcellular location">
    <subcellularLocation>
        <location evidence="1 7">Cell membrane</location>
        <topology evidence="1 7">Multi-pass membrane protein</topology>
    </subcellularLocation>
</comment>
<protein>
    <submittedName>
        <fullName evidence="9">ABC transporter permease subunit</fullName>
    </submittedName>
</protein>
<dbReference type="Gene3D" id="1.10.3720.10">
    <property type="entry name" value="MetI-like"/>
    <property type="match status" value="1"/>
</dbReference>
<feature type="transmembrane region" description="Helical" evidence="7">
    <location>
        <begin position="240"/>
        <end position="263"/>
    </location>
</feature>
<evidence type="ECO:0000256" key="5">
    <source>
        <dbReference type="ARBA" id="ARBA00022989"/>
    </source>
</evidence>
<comment type="similarity">
    <text evidence="7">Belongs to the binding-protein-dependent transport system permease family.</text>
</comment>
<name>A0ABX5QJ39_9MICO</name>
<keyword evidence="4 7" id="KW-0812">Transmembrane</keyword>
<sequence>MSQATVLYDAPGPKARTRSRIISVLGVLALAALLGWVVWRLIQPQVAVNGNETPGMLDPSRWDVLAYSEVWQYIGRGAWNTIRAAAVAMVGAMLLGMLFVFGRLADSALVRVPVAVILEFFRGMPVLLMMLFILLVASTGAFWAVVIALIIYNGAIVGEALRAGILALNKGQREAGLSIGLTPVRTRLLIEFPQAFTQMLPILVAQMVVLLKDTSLGYIVAYSELAKTVKDASTFYGNRYLFTFWVVAVVIYLAINLTVSWFGRRMARFAAARGGRGAGATKGLAGPAAAEAGGEIAITPPPGSSAR</sequence>
<feature type="domain" description="ABC transmembrane type-1" evidence="8">
    <location>
        <begin position="78"/>
        <end position="263"/>
    </location>
</feature>
<evidence type="ECO:0000313" key="10">
    <source>
        <dbReference type="Proteomes" id="UP000285768"/>
    </source>
</evidence>
<dbReference type="SUPFAM" id="SSF161098">
    <property type="entry name" value="MetI-like"/>
    <property type="match status" value="1"/>
</dbReference>
<dbReference type="Proteomes" id="UP000285768">
    <property type="component" value="Chromosome"/>
</dbReference>
<dbReference type="PANTHER" id="PTHR30614">
    <property type="entry name" value="MEMBRANE COMPONENT OF AMINO ACID ABC TRANSPORTER"/>
    <property type="match status" value="1"/>
</dbReference>
<feature type="transmembrane region" description="Helical" evidence="7">
    <location>
        <begin position="21"/>
        <end position="42"/>
    </location>
</feature>
<accession>A0ABX5QJ39</accession>
<dbReference type="RefSeq" id="WP_128387664.1">
    <property type="nucleotide sequence ID" value="NZ_CP035037.1"/>
</dbReference>
<dbReference type="NCBIfam" id="TIGR01726">
    <property type="entry name" value="HEQRo_perm_3TM"/>
    <property type="match status" value="1"/>
</dbReference>
<dbReference type="PROSITE" id="PS50928">
    <property type="entry name" value="ABC_TM1"/>
    <property type="match status" value="1"/>
</dbReference>
<dbReference type="InterPro" id="IPR043429">
    <property type="entry name" value="ArtM/GltK/GlnP/TcyL/YhdX-like"/>
</dbReference>
<keyword evidence="2 7" id="KW-0813">Transport</keyword>
<keyword evidence="5 7" id="KW-1133">Transmembrane helix</keyword>
<evidence type="ECO:0000313" key="9">
    <source>
        <dbReference type="EMBL" id="QAB18973.1"/>
    </source>
</evidence>
<dbReference type="PANTHER" id="PTHR30614:SF21">
    <property type="entry name" value="AMINO ACID ABC TRANSPORTER PERMEASE"/>
    <property type="match status" value="1"/>
</dbReference>
<organism evidence="9 10">
    <name type="scientific">Leucobacter muris</name>
    <dbReference type="NCBI Taxonomy" id="1935379"/>
    <lineage>
        <taxon>Bacteria</taxon>
        <taxon>Bacillati</taxon>
        <taxon>Actinomycetota</taxon>
        <taxon>Actinomycetes</taxon>
        <taxon>Micrococcales</taxon>
        <taxon>Microbacteriaceae</taxon>
        <taxon>Leucobacter</taxon>
    </lineage>
</organism>
<keyword evidence="6 7" id="KW-0472">Membrane</keyword>
<keyword evidence="3" id="KW-1003">Cell membrane</keyword>
<gene>
    <name evidence="9" type="ORF">Leucomu_14555</name>
</gene>
<evidence type="ECO:0000259" key="8">
    <source>
        <dbReference type="PROSITE" id="PS50928"/>
    </source>
</evidence>
<evidence type="ECO:0000256" key="1">
    <source>
        <dbReference type="ARBA" id="ARBA00004651"/>
    </source>
</evidence>
<dbReference type="EMBL" id="CP035037">
    <property type="protein sequence ID" value="QAB18973.1"/>
    <property type="molecule type" value="Genomic_DNA"/>
</dbReference>